<gene>
    <name evidence="1" type="ORF">FA95DRAFT_1489546</name>
</gene>
<evidence type="ECO:0000313" key="2">
    <source>
        <dbReference type="Proteomes" id="UP000814033"/>
    </source>
</evidence>
<reference evidence="1" key="2">
    <citation type="journal article" date="2022" name="New Phytol.">
        <title>Evolutionary transition to the ectomycorrhizal habit in the genomes of a hyperdiverse lineage of mushroom-forming fungi.</title>
        <authorList>
            <person name="Looney B."/>
            <person name="Miyauchi S."/>
            <person name="Morin E."/>
            <person name="Drula E."/>
            <person name="Courty P.E."/>
            <person name="Kohler A."/>
            <person name="Kuo A."/>
            <person name="LaButti K."/>
            <person name="Pangilinan J."/>
            <person name="Lipzen A."/>
            <person name="Riley R."/>
            <person name="Andreopoulos W."/>
            <person name="He G."/>
            <person name="Johnson J."/>
            <person name="Nolan M."/>
            <person name="Tritt A."/>
            <person name="Barry K.W."/>
            <person name="Grigoriev I.V."/>
            <person name="Nagy L.G."/>
            <person name="Hibbett D."/>
            <person name="Henrissat B."/>
            <person name="Matheny P.B."/>
            <person name="Labbe J."/>
            <person name="Martin F.M."/>
        </authorList>
    </citation>
    <scope>NUCLEOTIDE SEQUENCE</scope>
    <source>
        <strain evidence="1">FP105234-sp</strain>
    </source>
</reference>
<reference evidence="1" key="1">
    <citation type="submission" date="2021-02" db="EMBL/GenBank/DDBJ databases">
        <authorList>
            <consortium name="DOE Joint Genome Institute"/>
            <person name="Ahrendt S."/>
            <person name="Looney B.P."/>
            <person name="Miyauchi S."/>
            <person name="Morin E."/>
            <person name="Drula E."/>
            <person name="Courty P.E."/>
            <person name="Chicoki N."/>
            <person name="Fauchery L."/>
            <person name="Kohler A."/>
            <person name="Kuo A."/>
            <person name="Labutti K."/>
            <person name="Pangilinan J."/>
            <person name="Lipzen A."/>
            <person name="Riley R."/>
            <person name="Andreopoulos W."/>
            <person name="He G."/>
            <person name="Johnson J."/>
            <person name="Barry K.W."/>
            <person name="Grigoriev I.V."/>
            <person name="Nagy L."/>
            <person name="Hibbett D."/>
            <person name="Henrissat B."/>
            <person name="Matheny P.B."/>
            <person name="Labbe J."/>
            <person name="Martin F."/>
        </authorList>
    </citation>
    <scope>NUCLEOTIDE SEQUENCE</scope>
    <source>
        <strain evidence="1">FP105234-sp</strain>
    </source>
</reference>
<protein>
    <submittedName>
        <fullName evidence="1">Glycosyltransferase family 2 protein</fullName>
    </submittedName>
</protein>
<keyword evidence="2" id="KW-1185">Reference proteome</keyword>
<comment type="caution">
    <text evidence="1">The sequence shown here is derived from an EMBL/GenBank/DDBJ whole genome shotgun (WGS) entry which is preliminary data.</text>
</comment>
<evidence type="ECO:0000313" key="1">
    <source>
        <dbReference type="EMBL" id="KAI0049282.1"/>
    </source>
</evidence>
<dbReference type="Proteomes" id="UP000814033">
    <property type="component" value="Unassembled WGS sequence"/>
</dbReference>
<proteinExistence type="predicted"/>
<sequence length="803" mass="90110">MSEVGIHGAPPVPGLPYNGYSQPNYPPVQQGGRPPMFRDPSGGAYSAARQKMLNRRSVRHVELQQGNLVFDVLVPSHIVPKNLELSEEMTKMRYTAATCDPDDFMHSKYSLRPYLYNRTTELFIVMTMYNEDEVLFVRTMNSVIKNIAHLCSRNRSKMWGPEGWKKVVVCVVSDGRSKVNKRTLHVLALMGVYQEGIAKDSVGGKDVTAHIFEYTSSVVVSERGEVSQGACPVQIIFCLKEQNKKKLNSHRWFFNAFGPLIKPNVCVLLDVGTKPTGKSIYELWKCFDKHSNVGGACGEICVETGRGCSLLLTSPLAASQNFEYKMSNILDKPLESVFGYISVLPGAFSAYRYKALQNGPDGKGPLASYFKGETMHGGGANGAGLFERNMYLAEDRILCFEIVTKKREGWILKYVKSAKAATDVPTTVPEFISQRRRWLNGSLFASIHATVFFFRIWTSGQNFFRKIVLQIEFIYNAIQLIFTWTSLANFYLAFFFLVSSATSDSNNDAFHFLSKGAGKDVFEVFLKLYLSLLFVVTVCSLGNRPQGSKWTYVSAIVLFGFCNIITLWCAGYTIYLAVPHTLDGWKNISHLVETNKTFRELVISIAATYGLYLFSSIIHFEPWHMITSFVQYLFLLPSCETYFFVMYAMCNLHDVTWGTKGDNGSAKDLGGAKKVKGDDGKDVMEVELPTQREDVDQLWTAARSSLQHPPPVEKEHRDAATKQADHDRNSRTNVVLAWVGTNIALIVIFTSTAFTNWVNKHVETTADASFNPYLSFLFIALAGLSAVRFTGSVLYLVFRLFGF</sequence>
<accession>A0ACB8RZJ5</accession>
<name>A0ACB8RZJ5_9AGAM</name>
<dbReference type="EMBL" id="MU275875">
    <property type="protein sequence ID" value="KAI0049282.1"/>
    <property type="molecule type" value="Genomic_DNA"/>
</dbReference>
<organism evidence="1 2">
    <name type="scientific">Auriscalpium vulgare</name>
    <dbReference type="NCBI Taxonomy" id="40419"/>
    <lineage>
        <taxon>Eukaryota</taxon>
        <taxon>Fungi</taxon>
        <taxon>Dikarya</taxon>
        <taxon>Basidiomycota</taxon>
        <taxon>Agaricomycotina</taxon>
        <taxon>Agaricomycetes</taxon>
        <taxon>Russulales</taxon>
        <taxon>Auriscalpiaceae</taxon>
        <taxon>Auriscalpium</taxon>
    </lineage>
</organism>